<reference evidence="1" key="1">
    <citation type="submission" date="2021-01" db="EMBL/GenBank/DDBJ databases">
        <authorList>
            <person name="Corre E."/>
            <person name="Pelletier E."/>
            <person name="Niang G."/>
            <person name="Scheremetjew M."/>
            <person name="Finn R."/>
            <person name="Kale V."/>
            <person name="Holt S."/>
            <person name="Cochrane G."/>
            <person name="Meng A."/>
            <person name="Brown T."/>
            <person name="Cohen L."/>
        </authorList>
    </citation>
    <scope>NUCLEOTIDE SEQUENCE</scope>
    <source>
        <strain evidence="1">SPMC142</strain>
    </source>
</reference>
<protein>
    <submittedName>
        <fullName evidence="1">Uncharacterized protein</fullName>
    </submittedName>
</protein>
<proteinExistence type="predicted"/>
<dbReference type="Pfam" id="PF22086">
    <property type="entry name" value="DUF6940"/>
    <property type="match status" value="1"/>
</dbReference>
<accession>A0A7S3SCY0</accession>
<sequence>MGEFLFDAALGARGAWVVSNIRQTKRANGELLDDPAPLTWASAIIALRSGELGPFLDARLATSPHQKALFWETPPLSASRLSLPFEFATLPAPHLTHAQSDGSAFAAHFRAAASHMVATFTNVGGDATLVCPCPPRTGGASRHVEDSLHAPSHAHLAAFVQFADPSQRDALWRAVGEAAEHAARRTSLTWISTAGSGVPWLHVRLDSRPKYYKHIPYTSP</sequence>
<name>A0A7S3SCY0_9SPIT</name>
<evidence type="ECO:0000313" key="1">
    <source>
        <dbReference type="EMBL" id="CAE0550018.1"/>
    </source>
</evidence>
<gene>
    <name evidence="1" type="ORF">SACU0126_LOCUS12496</name>
</gene>
<dbReference type="AlphaFoldDB" id="A0A7S3SCY0"/>
<organism evidence="1">
    <name type="scientific">Strombidinopsis acuminata</name>
    <dbReference type="NCBI Taxonomy" id="141414"/>
    <lineage>
        <taxon>Eukaryota</taxon>
        <taxon>Sar</taxon>
        <taxon>Alveolata</taxon>
        <taxon>Ciliophora</taxon>
        <taxon>Intramacronucleata</taxon>
        <taxon>Spirotrichea</taxon>
        <taxon>Choreotrichia</taxon>
        <taxon>Choreotrichida</taxon>
        <taxon>Strombidinopsidae</taxon>
        <taxon>Strombidinopsis</taxon>
    </lineage>
</organism>
<dbReference type="EMBL" id="HBIQ01038654">
    <property type="protein sequence ID" value="CAE0550018.1"/>
    <property type="molecule type" value="Transcribed_RNA"/>
</dbReference>
<dbReference type="InterPro" id="IPR054220">
    <property type="entry name" value="DUF6940"/>
</dbReference>